<evidence type="ECO:0000313" key="6">
    <source>
        <dbReference type="EMBL" id="MCO6042660.1"/>
    </source>
</evidence>
<comment type="caution">
    <text evidence="6">The sequence shown here is derived from an EMBL/GenBank/DDBJ whole genome shotgun (WGS) entry which is preliminary data.</text>
</comment>
<reference evidence="6" key="1">
    <citation type="submission" date="2022-06" db="EMBL/GenBank/DDBJ databases">
        <title>Aeoliella straminimaris, a novel planctomycete from sediments.</title>
        <authorList>
            <person name="Vitorino I.R."/>
            <person name="Lage O.M."/>
        </authorList>
    </citation>
    <scope>NUCLEOTIDE SEQUENCE</scope>
    <source>
        <strain evidence="6">ICT_H6.2</strain>
    </source>
</reference>
<evidence type="ECO:0000256" key="1">
    <source>
        <dbReference type="ARBA" id="ARBA00004141"/>
    </source>
</evidence>
<evidence type="ECO:0000256" key="5">
    <source>
        <dbReference type="SAM" id="Phobius"/>
    </source>
</evidence>
<evidence type="ECO:0000256" key="4">
    <source>
        <dbReference type="ARBA" id="ARBA00023136"/>
    </source>
</evidence>
<protein>
    <submittedName>
        <fullName evidence="6">DoxX family protein</fullName>
    </submittedName>
</protein>
<feature type="transmembrane region" description="Helical" evidence="5">
    <location>
        <begin position="96"/>
        <end position="115"/>
    </location>
</feature>
<feature type="transmembrane region" description="Helical" evidence="5">
    <location>
        <begin position="72"/>
        <end position="90"/>
    </location>
</feature>
<dbReference type="EMBL" id="JAMXLR010000006">
    <property type="protein sequence ID" value="MCO6042660.1"/>
    <property type="molecule type" value="Genomic_DNA"/>
</dbReference>
<dbReference type="RefSeq" id="WP_252850756.1">
    <property type="nucleotide sequence ID" value="NZ_JAMXLR010000006.1"/>
</dbReference>
<evidence type="ECO:0000313" key="7">
    <source>
        <dbReference type="Proteomes" id="UP001155241"/>
    </source>
</evidence>
<evidence type="ECO:0000256" key="3">
    <source>
        <dbReference type="ARBA" id="ARBA00022989"/>
    </source>
</evidence>
<dbReference type="InterPro" id="IPR032808">
    <property type="entry name" value="DoxX"/>
</dbReference>
<name>A0A9X2F5P9_9BACT</name>
<keyword evidence="2 5" id="KW-0812">Transmembrane</keyword>
<evidence type="ECO:0000256" key="2">
    <source>
        <dbReference type="ARBA" id="ARBA00022692"/>
    </source>
</evidence>
<accession>A0A9X2F5P9</accession>
<keyword evidence="4 5" id="KW-0472">Membrane</keyword>
<feature type="transmembrane region" description="Helical" evidence="5">
    <location>
        <begin position="12"/>
        <end position="32"/>
    </location>
</feature>
<proteinExistence type="predicted"/>
<gene>
    <name evidence="6" type="ORF">NG895_01955</name>
</gene>
<feature type="transmembrane region" description="Helical" evidence="5">
    <location>
        <begin position="44"/>
        <end position="65"/>
    </location>
</feature>
<dbReference type="AlphaFoldDB" id="A0A9X2F5P9"/>
<comment type="subcellular location">
    <subcellularLocation>
        <location evidence="1">Membrane</location>
        <topology evidence="1">Multi-pass membrane protein</topology>
    </subcellularLocation>
</comment>
<sequence>MQTSKAKRTIGWTLSILVGLFLIGGSGVPKFLDWPGKQEMMDHLGIPMGLLPTIGMIEIAVAALYLIPRTSFLGAILTTGYLGGAVFTHLRAGDELFGILFPVIIGVLMWTGLALRRPIVFSLVLGNVPGCRPPEATSTEPQTAL</sequence>
<keyword evidence="3 5" id="KW-1133">Transmembrane helix</keyword>
<dbReference type="Proteomes" id="UP001155241">
    <property type="component" value="Unassembled WGS sequence"/>
</dbReference>
<keyword evidence="7" id="KW-1185">Reference proteome</keyword>
<dbReference type="Pfam" id="PF13564">
    <property type="entry name" value="DoxX_2"/>
    <property type="match status" value="1"/>
</dbReference>
<dbReference type="GO" id="GO:0016020">
    <property type="term" value="C:membrane"/>
    <property type="evidence" value="ECO:0007669"/>
    <property type="project" value="UniProtKB-SubCell"/>
</dbReference>
<organism evidence="6 7">
    <name type="scientific">Aeoliella straminimaris</name>
    <dbReference type="NCBI Taxonomy" id="2954799"/>
    <lineage>
        <taxon>Bacteria</taxon>
        <taxon>Pseudomonadati</taxon>
        <taxon>Planctomycetota</taxon>
        <taxon>Planctomycetia</taxon>
        <taxon>Pirellulales</taxon>
        <taxon>Lacipirellulaceae</taxon>
        <taxon>Aeoliella</taxon>
    </lineage>
</organism>